<evidence type="ECO:0000313" key="3">
    <source>
        <dbReference type="Proteomes" id="UP001280121"/>
    </source>
</evidence>
<sequence length="97" mass="10978">TFQSAQIITEAAVYNTVQSHNDPMVVKVQIANCFVQHILINTGRSVDIFFNLTLEKINLKQWCYNNFTTLLYGITVDLIIPVGSKIIMVIFGTMPQQ</sequence>
<keyword evidence="1" id="KW-0812">Transmembrane</keyword>
<evidence type="ECO:0000256" key="1">
    <source>
        <dbReference type="SAM" id="Phobius"/>
    </source>
</evidence>
<keyword evidence="3" id="KW-1185">Reference proteome</keyword>
<dbReference type="AlphaFoldDB" id="A0AAE0CPF4"/>
<comment type="caution">
    <text evidence="2">The sequence shown here is derived from an EMBL/GenBank/DDBJ whole genome shotgun (WGS) entry which is preliminary data.</text>
</comment>
<keyword evidence="1" id="KW-0472">Membrane</keyword>
<proteinExistence type="predicted"/>
<evidence type="ECO:0000313" key="2">
    <source>
        <dbReference type="EMBL" id="KAK2658616.1"/>
    </source>
</evidence>
<reference evidence="2" key="1">
    <citation type="journal article" date="2023" name="Plant J.">
        <title>Genome sequences and population genomics provide insights into the demographic history, inbreeding, and mutation load of two 'living fossil' tree species of Dipteronia.</title>
        <authorList>
            <person name="Feng Y."/>
            <person name="Comes H.P."/>
            <person name="Chen J."/>
            <person name="Zhu S."/>
            <person name="Lu R."/>
            <person name="Zhang X."/>
            <person name="Li P."/>
            <person name="Qiu J."/>
            <person name="Olsen K.M."/>
            <person name="Qiu Y."/>
        </authorList>
    </citation>
    <scope>NUCLEOTIDE SEQUENCE</scope>
    <source>
        <strain evidence="2">KIB01</strain>
    </source>
</reference>
<dbReference type="EMBL" id="JANJYI010000002">
    <property type="protein sequence ID" value="KAK2658616.1"/>
    <property type="molecule type" value="Genomic_DNA"/>
</dbReference>
<protein>
    <submittedName>
        <fullName evidence="2">Uncharacterized protein</fullName>
    </submittedName>
</protein>
<organism evidence="2 3">
    <name type="scientific">Dipteronia dyeriana</name>
    <dbReference type="NCBI Taxonomy" id="168575"/>
    <lineage>
        <taxon>Eukaryota</taxon>
        <taxon>Viridiplantae</taxon>
        <taxon>Streptophyta</taxon>
        <taxon>Embryophyta</taxon>
        <taxon>Tracheophyta</taxon>
        <taxon>Spermatophyta</taxon>
        <taxon>Magnoliopsida</taxon>
        <taxon>eudicotyledons</taxon>
        <taxon>Gunneridae</taxon>
        <taxon>Pentapetalae</taxon>
        <taxon>rosids</taxon>
        <taxon>malvids</taxon>
        <taxon>Sapindales</taxon>
        <taxon>Sapindaceae</taxon>
        <taxon>Hippocastanoideae</taxon>
        <taxon>Acereae</taxon>
        <taxon>Dipteronia</taxon>
    </lineage>
</organism>
<feature type="transmembrane region" description="Helical" evidence="1">
    <location>
        <begin position="70"/>
        <end position="91"/>
    </location>
</feature>
<name>A0AAE0CPF4_9ROSI</name>
<feature type="non-terminal residue" evidence="2">
    <location>
        <position position="1"/>
    </location>
</feature>
<gene>
    <name evidence="2" type="ORF">Ddye_005149</name>
</gene>
<accession>A0AAE0CPF4</accession>
<keyword evidence="1" id="KW-1133">Transmembrane helix</keyword>
<dbReference type="Proteomes" id="UP001280121">
    <property type="component" value="Unassembled WGS sequence"/>
</dbReference>